<dbReference type="Proteomes" id="UP001595848">
    <property type="component" value="Unassembled WGS sequence"/>
</dbReference>
<dbReference type="InterPro" id="IPR029016">
    <property type="entry name" value="GAF-like_dom_sf"/>
</dbReference>
<feature type="domain" description="IclR-ED" evidence="5">
    <location>
        <begin position="85"/>
        <end position="242"/>
    </location>
</feature>
<evidence type="ECO:0000313" key="6">
    <source>
        <dbReference type="EMBL" id="MFC4200945.1"/>
    </source>
</evidence>
<dbReference type="Gene3D" id="3.30.450.40">
    <property type="match status" value="2"/>
</dbReference>
<dbReference type="InterPro" id="IPR036388">
    <property type="entry name" value="WH-like_DNA-bd_sf"/>
</dbReference>
<keyword evidence="3" id="KW-0804">Transcription</keyword>
<keyword evidence="2" id="KW-0238">DNA-binding</keyword>
<protein>
    <submittedName>
        <fullName evidence="6">IclR family transcriptional regulator</fullName>
    </submittedName>
</protein>
<keyword evidence="7" id="KW-1185">Reference proteome</keyword>
<dbReference type="Pfam" id="PF09339">
    <property type="entry name" value="HTH_IclR"/>
    <property type="match status" value="1"/>
</dbReference>
<evidence type="ECO:0000256" key="1">
    <source>
        <dbReference type="ARBA" id="ARBA00023015"/>
    </source>
</evidence>
<dbReference type="PROSITE" id="PS51078">
    <property type="entry name" value="ICLR_ED"/>
    <property type="match status" value="1"/>
</dbReference>
<dbReference type="PROSITE" id="PS51077">
    <property type="entry name" value="HTH_ICLR"/>
    <property type="match status" value="1"/>
</dbReference>
<dbReference type="InterPro" id="IPR036390">
    <property type="entry name" value="WH_DNA-bd_sf"/>
</dbReference>
<reference evidence="7" key="1">
    <citation type="journal article" date="2019" name="Int. J. Syst. Evol. Microbiol.">
        <title>The Global Catalogue of Microorganisms (GCM) 10K type strain sequencing project: providing services to taxonomists for standard genome sequencing and annotation.</title>
        <authorList>
            <consortium name="The Broad Institute Genomics Platform"/>
            <consortium name="The Broad Institute Genome Sequencing Center for Infectious Disease"/>
            <person name="Wu L."/>
            <person name="Ma J."/>
        </authorList>
    </citation>
    <scope>NUCLEOTIDE SEQUENCE [LARGE SCALE GENOMIC DNA]</scope>
    <source>
        <strain evidence="7">LMG 24813</strain>
    </source>
</reference>
<dbReference type="RefSeq" id="WP_376810939.1">
    <property type="nucleotide sequence ID" value="NZ_JBHSBV010000003.1"/>
</dbReference>
<dbReference type="EMBL" id="JBHSBV010000003">
    <property type="protein sequence ID" value="MFC4200945.1"/>
    <property type="molecule type" value="Genomic_DNA"/>
</dbReference>
<dbReference type="PANTHER" id="PTHR30136">
    <property type="entry name" value="HELIX-TURN-HELIX TRANSCRIPTIONAL REGULATOR, ICLR FAMILY"/>
    <property type="match status" value="1"/>
</dbReference>
<sequence length="257" mass="27992">MRVHWVDWLCSGVAAMPCADDQVSAVRRALDLLDAFGIDEPRLSMAELARRVGLPKTSALRLARTLAASGYLVQTEKRDWRLGPSTAWLATRYQMAFDLKGAVRPALHALAQATHRPATFFVREGEARIRLMRVEADADSRAAPVGEQLPLDKGSPGKVILAFLGKRGKLFDDIRQRGYHITIGEARKPFASVSAPVFGVGWSVIGAINISCASEGASEPVLEAYASAVVAAGRSLSSALMRWDDKTVKPPKSYWHP</sequence>
<gene>
    <name evidence="6" type="ORF">ACFOY1_08270</name>
</gene>
<dbReference type="SMART" id="SM00346">
    <property type="entry name" value="HTH_ICLR"/>
    <property type="match status" value="1"/>
</dbReference>
<evidence type="ECO:0000259" key="5">
    <source>
        <dbReference type="PROSITE" id="PS51078"/>
    </source>
</evidence>
<comment type="caution">
    <text evidence="6">The sequence shown here is derived from an EMBL/GenBank/DDBJ whole genome shotgun (WGS) entry which is preliminary data.</text>
</comment>
<dbReference type="PANTHER" id="PTHR30136:SF39">
    <property type="entry name" value="TRANSCRIPTIONAL REGULATORY PROTEIN"/>
    <property type="match status" value="1"/>
</dbReference>
<dbReference type="SUPFAM" id="SSF55781">
    <property type="entry name" value="GAF domain-like"/>
    <property type="match status" value="1"/>
</dbReference>
<dbReference type="Pfam" id="PF01614">
    <property type="entry name" value="IclR_C"/>
    <property type="match status" value="1"/>
</dbReference>
<dbReference type="InterPro" id="IPR005471">
    <property type="entry name" value="Tscrpt_reg_IclR_N"/>
</dbReference>
<name>A0ABV8NVF7_9BURK</name>
<dbReference type="Gene3D" id="1.10.10.10">
    <property type="entry name" value="Winged helix-like DNA-binding domain superfamily/Winged helix DNA-binding domain"/>
    <property type="match status" value="1"/>
</dbReference>
<accession>A0ABV8NVF7</accession>
<evidence type="ECO:0000313" key="7">
    <source>
        <dbReference type="Proteomes" id="UP001595848"/>
    </source>
</evidence>
<evidence type="ECO:0000256" key="2">
    <source>
        <dbReference type="ARBA" id="ARBA00023125"/>
    </source>
</evidence>
<feature type="domain" description="HTH iclR-type" evidence="4">
    <location>
        <begin position="23"/>
        <end position="84"/>
    </location>
</feature>
<evidence type="ECO:0000259" key="4">
    <source>
        <dbReference type="PROSITE" id="PS51077"/>
    </source>
</evidence>
<dbReference type="InterPro" id="IPR014757">
    <property type="entry name" value="Tscrpt_reg_IclR_C"/>
</dbReference>
<proteinExistence type="predicted"/>
<organism evidence="6 7">
    <name type="scientific">Candidimonas humi</name>
    <dbReference type="NCBI Taxonomy" id="683355"/>
    <lineage>
        <taxon>Bacteria</taxon>
        <taxon>Pseudomonadati</taxon>
        <taxon>Pseudomonadota</taxon>
        <taxon>Betaproteobacteria</taxon>
        <taxon>Burkholderiales</taxon>
        <taxon>Alcaligenaceae</taxon>
        <taxon>Candidimonas</taxon>
    </lineage>
</organism>
<keyword evidence="1" id="KW-0805">Transcription regulation</keyword>
<evidence type="ECO:0000256" key="3">
    <source>
        <dbReference type="ARBA" id="ARBA00023163"/>
    </source>
</evidence>
<dbReference type="SUPFAM" id="SSF46785">
    <property type="entry name" value="Winged helix' DNA-binding domain"/>
    <property type="match status" value="1"/>
</dbReference>
<dbReference type="InterPro" id="IPR050707">
    <property type="entry name" value="HTH_MetabolicPath_Reg"/>
</dbReference>